<protein>
    <recommendedName>
        <fullName evidence="3">Pentacotripeptide-repeat region of PRORP domain-containing protein</fullName>
    </recommendedName>
</protein>
<accession>A0A7S2Y9L3</accession>
<dbReference type="InterPro" id="IPR051222">
    <property type="entry name" value="PPR/CCM1_RNA-binding"/>
</dbReference>
<dbReference type="Pfam" id="PF13812">
    <property type="entry name" value="PPR_3"/>
    <property type="match status" value="1"/>
</dbReference>
<dbReference type="InterPro" id="IPR002885">
    <property type="entry name" value="PPR_rpt"/>
</dbReference>
<dbReference type="PANTHER" id="PTHR47942">
    <property type="entry name" value="TETRATRICOPEPTIDE REPEAT (TPR)-LIKE SUPERFAMILY PROTEIN-RELATED"/>
    <property type="match status" value="1"/>
</dbReference>
<dbReference type="InterPro" id="IPR011990">
    <property type="entry name" value="TPR-like_helical_dom_sf"/>
</dbReference>
<gene>
    <name evidence="2" type="ORF">APAL1065_LOCUS10217</name>
</gene>
<dbReference type="Gene3D" id="1.25.40.10">
    <property type="entry name" value="Tetratricopeptide repeat domain"/>
    <property type="match status" value="3"/>
</dbReference>
<evidence type="ECO:0008006" key="3">
    <source>
        <dbReference type="Google" id="ProtNLM"/>
    </source>
</evidence>
<organism evidence="2">
    <name type="scientific">Entomoneis paludosa</name>
    <dbReference type="NCBI Taxonomy" id="265537"/>
    <lineage>
        <taxon>Eukaryota</taxon>
        <taxon>Sar</taxon>
        <taxon>Stramenopiles</taxon>
        <taxon>Ochrophyta</taxon>
        <taxon>Bacillariophyta</taxon>
        <taxon>Bacillariophyceae</taxon>
        <taxon>Bacillariophycidae</taxon>
        <taxon>Entomoneidaceae</taxon>
        <taxon>Entomoneis</taxon>
    </lineage>
</organism>
<dbReference type="PANTHER" id="PTHR47942:SF63">
    <property type="entry name" value="PENTATRICOPEPTIDE REPEAT-CONTAINING PROTEIN"/>
    <property type="match status" value="1"/>
</dbReference>
<keyword evidence="1" id="KW-0677">Repeat</keyword>
<dbReference type="EMBL" id="HBHT01015331">
    <property type="protein sequence ID" value="CAD9961762.1"/>
    <property type="molecule type" value="Transcribed_RNA"/>
</dbReference>
<sequence>MPNLKPTTSIYNAVINALSRAPGNRLKFAQKAEKYLMEMHRRSAKGEKEVQPDVRTWAAVLRSWAMSRAPDAAENAERVLDQLEDMHLKGETPIRPNYVCYTTVMGAWGHSRRHDALDKMEAILLRMEDHFTKTQEADMRPNTVSYVTAIDAFVRRNDRNAAKRAQATVDRMMKLSSMKLGHVRPTRIVFNTLIHAWSKSKESEAAQRAEEIFKWMEAQYQAGDYLVRPDDVSLCAVLNAWANQADSNGAYRAQQIFDHMQSLSLEQRGFHISIMMPNIVIKAIARSGDVDAVSRAEDILIRLENDFLFDRSTLRPDVTTYSSVINCCAYFRHNAGKAEALEVALRTFRKLCDMDGDKPNNITFGTLFKAISNLMPQEDEQRETLTRSLFDKCCEEGLVDPFVLSQIRAASPQLFEELIEETGGKLGPKSFMDPSNIEQILDNIPTEWSAYVLD</sequence>
<evidence type="ECO:0000313" key="2">
    <source>
        <dbReference type="EMBL" id="CAD9961762.1"/>
    </source>
</evidence>
<dbReference type="AlphaFoldDB" id="A0A7S2Y9L3"/>
<reference evidence="2" key="1">
    <citation type="submission" date="2021-01" db="EMBL/GenBank/DDBJ databases">
        <authorList>
            <person name="Corre E."/>
            <person name="Pelletier E."/>
            <person name="Niang G."/>
            <person name="Scheremetjew M."/>
            <person name="Finn R."/>
            <person name="Kale V."/>
            <person name="Holt S."/>
            <person name="Cochrane G."/>
            <person name="Meng A."/>
            <person name="Brown T."/>
            <person name="Cohen L."/>
        </authorList>
    </citation>
    <scope>NUCLEOTIDE SEQUENCE</scope>
    <source>
        <strain evidence="2">CCMP125</strain>
    </source>
</reference>
<name>A0A7S2Y9L3_9STRA</name>
<proteinExistence type="predicted"/>
<evidence type="ECO:0000256" key="1">
    <source>
        <dbReference type="ARBA" id="ARBA00022737"/>
    </source>
</evidence>